<comment type="caution">
    <text evidence="13">The sequence shown here is derived from an EMBL/GenBank/DDBJ whole genome shotgun (WGS) entry which is preliminary data.</text>
</comment>
<organism evidence="13 14">
    <name type="scientific">Kitasatospora kifunensis</name>
    <name type="common">Streptomyces kifunensis</name>
    <dbReference type="NCBI Taxonomy" id="58351"/>
    <lineage>
        <taxon>Bacteria</taxon>
        <taxon>Bacillati</taxon>
        <taxon>Actinomycetota</taxon>
        <taxon>Actinomycetes</taxon>
        <taxon>Kitasatosporales</taxon>
        <taxon>Streptomycetaceae</taxon>
        <taxon>Kitasatospora</taxon>
    </lineage>
</organism>
<evidence type="ECO:0000256" key="4">
    <source>
        <dbReference type="ARBA" id="ARBA00022714"/>
    </source>
</evidence>
<reference evidence="13 14" key="1">
    <citation type="submission" date="2020-08" db="EMBL/GenBank/DDBJ databases">
        <title>Sequencing the genomes of 1000 actinobacteria strains.</title>
        <authorList>
            <person name="Klenk H.-P."/>
        </authorList>
    </citation>
    <scope>NUCLEOTIDE SEQUENCE [LARGE SCALE GENOMIC DNA]</scope>
    <source>
        <strain evidence="13 14">DSM 41654</strain>
    </source>
</reference>
<evidence type="ECO:0000259" key="12">
    <source>
        <dbReference type="PROSITE" id="PS51384"/>
    </source>
</evidence>
<evidence type="ECO:0000313" key="14">
    <source>
        <dbReference type="Proteomes" id="UP000540506"/>
    </source>
</evidence>
<keyword evidence="8 11" id="KW-0408">Iron</keyword>
<keyword evidence="14" id="KW-1185">Reference proteome</keyword>
<evidence type="ECO:0000256" key="7">
    <source>
        <dbReference type="ARBA" id="ARBA00022982"/>
    </source>
</evidence>
<dbReference type="AlphaFoldDB" id="A0A7W7R7F0"/>
<feature type="binding site" evidence="11">
    <location>
        <position position="251"/>
    </location>
    <ligand>
        <name>[2Fe-2S] cluster</name>
        <dbReference type="ChEBI" id="CHEBI:190135"/>
    </ligand>
</feature>
<evidence type="ECO:0000256" key="10">
    <source>
        <dbReference type="ARBA" id="ARBA00034078"/>
    </source>
</evidence>
<keyword evidence="3" id="KW-0285">Flavoprotein</keyword>
<evidence type="ECO:0000256" key="1">
    <source>
        <dbReference type="ARBA" id="ARBA00006422"/>
    </source>
</evidence>
<keyword evidence="9 11" id="KW-0411">Iron-sulfur</keyword>
<feature type="domain" description="FAD-binding FR-type" evidence="12">
    <location>
        <begin position="4"/>
        <end position="104"/>
    </location>
</feature>
<dbReference type="CDD" id="cd06218">
    <property type="entry name" value="DHOD_e_trans"/>
    <property type="match status" value="1"/>
</dbReference>
<proteinExistence type="inferred from homology"/>
<evidence type="ECO:0000256" key="6">
    <source>
        <dbReference type="ARBA" id="ARBA00022827"/>
    </source>
</evidence>
<dbReference type="InterPro" id="IPR039261">
    <property type="entry name" value="FNR_nucleotide-bd"/>
</dbReference>
<name>A0A7W7R7F0_KITKI</name>
<comment type="cofactor">
    <cofactor evidence="10">
        <name>[2Fe-2S] cluster</name>
        <dbReference type="ChEBI" id="CHEBI:190135"/>
    </cofactor>
</comment>
<dbReference type="InterPro" id="IPR050353">
    <property type="entry name" value="PyrK_electron_transfer"/>
</dbReference>
<dbReference type="InterPro" id="IPR019480">
    <property type="entry name" value="Dihydroorotate_DH_Fe-S-bd"/>
</dbReference>
<evidence type="ECO:0000256" key="5">
    <source>
        <dbReference type="ARBA" id="ARBA00022723"/>
    </source>
</evidence>
<evidence type="ECO:0000256" key="3">
    <source>
        <dbReference type="ARBA" id="ARBA00022630"/>
    </source>
</evidence>
<evidence type="ECO:0000256" key="9">
    <source>
        <dbReference type="ARBA" id="ARBA00023014"/>
    </source>
</evidence>
<dbReference type="Gene3D" id="2.10.240.10">
    <property type="entry name" value="Dihydroorotate dehydrogenase, electron transfer subunit"/>
    <property type="match status" value="1"/>
</dbReference>
<comment type="similarity">
    <text evidence="1">Belongs to the PyrK family.</text>
</comment>
<dbReference type="PANTHER" id="PTHR43513:SF3">
    <property type="entry name" value="DIHYDROOROTATE DEHYDROGENASE B (NAD(+)), ELECTRON TRANSFER SUBUNIT-RELATED"/>
    <property type="match status" value="1"/>
</dbReference>
<dbReference type="GO" id="GO:0006221">
    <property type="term" value="P:pyrimidine nucleotide biosynthetic process"/>
    <property type="evidence" value="ECO:0007669"/>
    <property type="project" value="InterPro"/>
</dbReference>
<evidence type="ECO:0000313" key="13">
    <source>
        <dbReference type="EMBL" id="MBB4926823.1"/>
    </source>
</evidence>
<feature type="binding site" evidence="11">
    <location>
        <position position="226"/>
    </location>
    <ligand>
        <name>[2Fe-2S] cluster</name>
        <dbReference type="ChEBI" id="CHEBI:190135"/>
    </ligand>
</feature>
<evidence type="ECO:0000256" key="11">
    <source>
        <dbReference type="PIRSR" id="PIRSR006816-2"/>
    </source>
</evidence>
<dbReference type="InterPro" id="IPR037117">
    <property type="entry name" value="Dihydroorotate_DH_ele_sf"/>
</dbReference>
<dbReference type="PROSITE" id="PS51384">
    <property type="entry name" value="FAD_FR"/>
    <property type="match status" value="1"/>
</dbReference>
<dbReference type="InterPro" id="IPR017927">
    <property type="entry name" value="FAD-bd_FR_type"/>
</dbReference>
<dbReference type="GO" id="GO:0051537">
    <property type="term" value="F:2 iron, 2 sulfur cluster binding"/>
    <property type="evidence" value="ECO:0007669"/>
    <property type="project" value="UniProtKB-KW"/>
</dbReference>
<dbReference type="RefSeq" id="WP_184940506.1">
    <property type="nucleotide sequence ID" value="NZ_JACHJV010000001.1"/>
</dbReference>
<dbReference type="GO" id="GO:0050660">
    <property type="term" value="F:flavin adenine dinucleotide binding"/>
    <property type="evidence" value="ECO:0007669"/>
    <property type="project" value="InterPro"/>
</dbReference>
<dbReference type="PIRSF" id="PIRSF006816">
    <property type="entry name" value="Cyc3_hyd_g"/>
    <property type="match status" value="1"/>
</dbReference>
<keyword evidence="5 11" id="KW-0479">Metal-binding</keyword>
<dbReference type="InterPro" id="IPR017938">
    <property type="entry name" value="Riboflavin_synthase-like_b-brl"/>
</dbReference>
<accession>A0A7W7R7F0</accession>
<keyword evidence="7" id="KW-0249">Electron transport</keyword>
<dbReference type="Pfam" id="PF10418">
    <property type="entry name" value="DHODB_Fe-S_bind"/>
    <property type="match status" value="1"/>
</dbReference>
<sequence length="285" mass="29570">MANPLQLRAEVLANHPEGAYHRLVLHAPGVPERVRPGHFATLAVGGASSALVLRRPFAIHRADPRTGTIELVVAPRAAGSQELAAARVGQELDLIAPLGTPFPLPEQPVSALLVAGGYGSAPLFALGAEIQRRGGQVGFILGAATAEGLYGVEQARALTQDVLLLTEDGSTGLAGRVTDPLAEAIRAIGATVLYSCGPMAMLRAVTEIAVEHEVRVHTAVEEAMACGVGICMTCVLPVIGEDGRSRFVRSCTEGPVFDGAKVRWADIGTVPADLEGADAMGGQLR</sequence>
<dbReference type="PANTHER" id="PTHR43513">
    <property type="entry name" value="DIHYDROOROTATE DEHYDROGENASE B (NAD(+)), ELECTRON TRANSFER SUBUNIT"/>
    <property type="match status" value="1"/>
</dbReference>
<keyword evidence="2" id="KW-0813">Transport</keyword>
<keyword evidence="4 11" id="KW-0001">2Fe-2S</keyword>
<evidence type="ECO:0000256" key="8">
    <source>
        <dbReference type="ARBA" id="ARBA00023004"/>
    </source>
</evidence>
<gene>
    <name evidence="13" type="ORF">FHR34_005816</name>
</gene>
<dbReference type="EMBL" id="JACHJV010000001">
    <property type="protein sequence ID" value="MBB4926823.1"/>
    <property type="molecule type" value="Genomic_DNA"/>
</dbReference>
<dbReference type="Gene3D" id="3.40.50.80">
    <property type="entry name" value="Nucleotide-binding domain of ferredoxin-NADP reductase (FNR) module"/>
    <property type="match status" value="1"/>
</dbReference>
<dbReference type="SUPFAM" id="SSF52343">
    <property type="entry name" value="Ferredoxin reductase-like, C-terminal NADP-linked domain"/>
    <property type="match status" value="1"/>
</dbReference>
<dbReference type="SUPFAM" id="SSF63380">
    <property type="entry name" value="Riboflavin synthase domain-like"/>
    <property type="match status" value="1"/>
</dbReference>
<keyword evidence="6" id="KW-0274">FAD</keyword>
<dbReference type="GO" id="GO:0016491">
    <property type="term" value="F:oxidoreductase activity"/>
    <property type="evidence" value="ECO:0007669"/>
    <property type="project" value="InterPro"/>
</dbReference>
<dbReference type="GO" id="GO:0046872">
    <property type="term" value="F:metal ion binding"/>
    <property type="evidence" value="ECO:0007669"/>
    <property type="project" value="UniProtKB-KW"/>
</dbReference>
<evidence type="ECO:0000256" key="2">
    <source>
        <dbReference type="ARBA" id="ARBA00022448"/>
    </source>
</evidence>
<dbReference type="Gene3D" id="2.40.30.10">
    <property type="entry name" value="Translation factors"/>
    <property type="match status" value="1"/>
</dbReference>
<dbReference type="InterPro" id="IPR012165">
    <property type="entry name" value="Cyt_c3_hydrogenase_gsu"/>
</dbReference>
<dbReference type="Proteomes" id="UP000540506">
    <property type="component" value="Unassembled WGS sequence"/>
</dbReference>
<protein>
    <submittedName>
        <fullName evidence="13">Dihydroorotate dehydrogenase electron transfer subunit</fullName>
    </submittedName>
</protein>
<feature type="binding site" evidence="11">
    <location>
        <position position="231"/>
    </location>
    <ligand>
        <name>[2Fe-2S] cluster</name>
        <dbReference type="ChEBI" id="CHEBI:190135"/>
    </ligand>
</feature>
<feature type="binding site" evidence="11">
    <location>
        <position position="234"/>
    </location>
    <ligand>
        <name>[2Fe-2S] cluster</name>
        <dbReference type="ChEBI" id="CHEBI:190135"/>
    </ligand>
</feature>
<comment type="cofactor">
    <cofactor evidence="11">
        <name>[2Fe-2S] cluster</name>
        <dbReference type="ChEBI" id="CHEBI:190135"/>
    </cofactor>
    <text evidence="11">Binds 1 [2Fe-2S] cluster per subunit.</text>
</comment>